<evidence type="ECO:0000313" key="3">
    <source>
        <dbReference type="EMBL" id="SHH17756.1"/>
    </source>
</evidence>
<reference evidence="3 4" key="1">
    <citation type="submission" date="2016-11" db="EMBL/GenBank/DDBJ databases">
        <authorList>
            <person name="Jaros S."/>
            <person name="Januszkiewicz K."/>
            <person name="Wedrychowicz H."/>
        </authorList>
    </citation>
    <scope>NUCLEOTIDE SEQUENCE [LARGE SCALE GENOMIC DNA]</scope>
    <source>
        <strain evidence="3 4">DSM 24574</strain>
    </source>
</reference>
<name>A0A1M5QV59_9BACT</name>
<dbReference type="OrthoDB" id="118834at2"/>
<organism evidence="3 4">
    <name type="scientific">Chryseolinea serpens</name>
    <dbReference type="NCBI Taxonomy" id="947013"/>
    <lineage>
        <taxon>Bacteria</taxon>
        <taxon>Pseudomonadati</taxon>
        <taxon>Bacteroidota</taxon>
        <taxon>Cytophagia</taxon>
        <taxon>Cytophagales</taxon>
        <taxon>Fulvivirgaceae</taxon>
        <taxon>Chryseolinea</taxon>
    </lineage>
</organism>
<keyword evidence="4" id="KW-1185">Reference proteome</keyword>
<evidence type="ECO:0000256" key="1">
    <source>
        <dbReference type="SAM" id="SignalP"/>
    </source>
</evidence>
<protein>
    <submittedName>
        <fullName evidence="3">Lipocalin-like domain-containing protein</fullName>
    </submittedName>
</protein>
<feature type="domain" description="Lipocalin-like" evidence="2">
    <location>
        <begin position="29"/>
        <end position="147"/>
    </location>
</feature>
<feature type="chain" id="PRO_5012861370" evidence="1">
    <location>
        <begin position="24"/>
        <end position="163"/>
    </location>
</feature>
<feature type="signal peptide" evidence="1">
    <location>
        <begin position="1"/>
        <end position="23"/>
    </location>
</feature>
<evidence type="ECO:0000313" key="4">
    <source>
        <dbReference type="Proteomes" id="UP000184212"/>
    </source>
</evidence>
<dbReference type="STRING" id="947013.SAMN04488109_3021"/>
<keyword evidence="1" id="KW-0732">Signal</keyword>
<accession>A0A1M5QV59</accession>
<dbReference type="Proteomes" id="UP000184212">
    <property type="component" value="Unassembled WGS sequence"/>
</dbReference>
<proteinExistence type="predicted"/>
<dbReference type="EMBL" id="FQWQ01000002">
    <property type="protein sequence ID" value="SHH17756.1"/>
    <property type="molecule type" value="Genomic_DNA"/>
</dbReference>
<dbReference type="InterPro" id="IPR024311">
    <property type="entry name" value="Lipocalin-like"/>
</dbReference>
<dbReference type="AlphaFoldDB" id="A0A1M5QV59"/>
<sequence>MKRTFQKGFLCIVIVMITVPAFAQSNPLIGSWRLIAADKILADGTRVTDYGQDPHGIAIFTPTGHYVVEIFRNQRKKFASDDRTKGTPEEYKEAILSSSCHFGTYALDSVRNTISFYIDRASIPNLDQTLQVRSFMLKGDTLSWRVPPRPDGSVPVSVFKRIQ</sequence>
<gene>
    <name evidence="3" type="ORF">SAMN04488109_3021</name>
</gene>
<dbReference type="RefSeq" id="WP_073135576.1">
    <property type="nucleotide sequence ID" value="NZ_FQWQ01000002.1"/>
</dbReference>
<dbReference type="Pfam" id="PF13924">
    <property type="entry name" value="Lipocalin_5"/>
    <property type="match status" value="1"/>
</dbReference>
<evidence type="ECO:0000259" key="2">
    <source>
        <dbReference type="Pfam" id="PF13924"/>
    </source>
</evidence>